<comment type="caution">
    <text evidence="2">The sequence shown here is derived from an EMBL/GenBank/DDBJ whole genome shotgun (WGS) entry which is preliminary data.</text>
</comment>
<organism evidence="2 3">
    <name type="scientific">Agrocybe pediades</name>
    <dbReference type="NCBI Taxonomy" id="84607"/>
    <lineage>
        <taxon>Eukaryota</taxon>
        <taxon>Fungi</taxon>
        <taxon>Dikarya</taxon>
        <taxon>Basidiomycota</taxon>
        <taxon>Agaricomycotina</taxon>
        <taxon>Agaricomycetes</taxon>
        <taxon>Agaricomycetidae</taxon>
        <taxon>Agaricales</taxon>
        <taxon>Agaricineae</taxon>
        <taxon>Strophariaceae</taxon>
        <taxon>Agrocybe</taxon>
    </lineage>
</organism>
<evidence type="ECO:0000313" key="2">
    <source>
        <dbReference type="EMBL" id="KAF4609407.1"/>
    </source>
</evidence>
<evidence type="ECO:0000313" key="3">
    <source>
        <dbReference type="Proteomes" id="UP000521872"/>
    </source>
</evidence>
<dbReference type="Gene3D" id="2.40.10.10">
    <property type="entry name" value="Trypsin-like serine proteases"/>
    <property type="match status" value="2"/>
</dbReference>
<dbReference type="SUPFAM" id="SSF50494">
    <property type="entry name" value="Trypsin-like serine proteases"/>
    <property type="match status" value="1"/>
</dbReference>
<proteinExistence type="predicted"/>
<dbReference type="PROSITE" id="PS50088">
    <property type="entry name" value="ANK_REPEAT"/>
    <property type="match status" value="1"/>
</dbReference>
<keyword evidence="3" id="KW-1185">Reference proteome</keyword>
<dbReference type="Gene3D" id="1.25.40.20">
    <property type="entry name" value="Ankyrin repeat-containing domain"/>
    <property type="match status" value="1"/>
</dbReference>
<dbReference type="SUPFAM" id="SSF48403">
    <property type="entry name" value="Ankyrin repeat"/>
    <property type="match status" value="1"/>
</dbReference>
<feature type="repeat" description="ANK" evidence="1">
    <location>
        <begin position="426"/>
        <end position="458"/>
    </location>
</feature>
<sequence>MAPFFYHKMINNTLPTIERYQHRTPRMSTSNSDDDNPVVDVPKLRHLDLASIHQFVVMLSFNKDGTNYKGSAFFVVIPDSPYEVIFTAGHNLYTQTKNFATDVILLLPNPNPTSAIPISIPISPEQIKVAADYVDDPTKHEDDYGVILLPWNGKQPRRGLGFKMTHAFSELRGEANVSCYRDRSLPGRPVMSTGLIVVDKCTENQLMYNAKTEGGNSGSPVWIADVEADEVVVVAVHNLKTEPGSLGSRGSRLSPKLLREVYGWVGLDTKKKIRAQNISKTARIVLPPSGLYVTFEGSGFARLQRGTGTEFDVLPAQVASAISTSGTIRYALAVGEQWVKFSVENQQAILVDKLVESCLFVKQTMKNPLLKPHIAYIGVEEKYFLKMDGSKFQAHDPPSFRRSGISLMTSNTPADPNCINQVGGLESLTPLAGACNHGHLDVVTLLLDNGARPDAPCPNGRTALYWAITQAPRHKVALVKALLAAPHGAANPNEVYPDDGNVNALQLAIEEAQDKAVVQALVDGGAIPTDDNKKQAKTRKMDQSLKPLKRMVGTFAEMAAAAISIIIAYTDGGAFNGIAKGVLSKMYKITAPAKNPIAVDIPEPKTAKDFKKTINNFVNDTGLARFYTKKPDFIQALAEKASALRDNPNTDLGKPSNIKRLTNLSLYQLVIYCDDSGSMGAESNGKYPASDPSKTRYHSLCQLVSRITSVATTLLPDDTVIKVRFINNPYQGDLTAAEVPAFMETVRPGNTTPLGRSLVQKILKPLVYDRISNPAYEFEQPLLIFAITDGEPDKNDVPIADAVTECRRALVDKQYDPTSVMFCISQIGTDAKAKAFLDNVRQQGEIEDVVYCTAEQLDVAFSEYRQNEKELDVWLLDMLTRPIMRAAVA</sequence>
<gene>
    <name evidence="2" type="ORF">D9613_012980</name>
</gene>
<dbReference type="PANTHER" id="PTHR34706">
    <property type="entry name" value="SLR1338 PROTEIN"/>
    <property type="match status" value="1"/>
</dbReference>
<reference evidence="2 3" key="1">
    <citation type="submission" date="2019-12" db="EMBL/GenBank/DDBJ databases">
        <authorList>
            <person name="Floudas D."/>
            <person name="Bentzer J."/>
            <person name="Ahren D."/>
            <person name="Johansson T."/>
            <person name="Persson P."/>
            <person name="Tunlid A."/>
        </authorList>
    </citation>
    <scope>NUCLEOTIDE SEQUENCE [LARGE SCALE GENOMIC DNA]</scope>
    <source>
        <strain evidence="2 3">CBS 102.39</strain>
    </source>
</reference>
<dbReference type="Pfam" id="PF12796">
    <property type="entry name" value="Ank_2"/>
    <property type="match status" value="1"/>
</dbReference>
<dbReference type="PANTHER" id="PTHR34706:SF3">
    <property type="entry name" value="ANKYRIN REPEAT PROTEIN (AFU_ORTHOLOGUE AFUA_7G06200)"/>
    <property type="match status" value="1"/>
</dbReference>
<dbReference type="AlphaFoldDB" id="A0A8H4QEH1"/>
<dbReference type="EMBL" id="JAACJL010000065">
    <property type="protein sequence ID" value="KAF4609407.1"/>
    <property type="molecule type" value="Genomic_DNA"/>
</dbReference>
<dbReference type="InterPro" id="IPR002110">
    <property type="entry name" value="Ankyrin_rpt"/>
</dbReference>
<keyword evidence="1" id="KW-0040">ANK repeat</keyword>
<dbReference type="SMART" id="SM00248">
    <property type="entry name" value="ANK"/>
    <property type="match status" value="3"/>
</dbReference>
<protein>
    <submittedName>
        <fullName evidence="2">Uncharacterized protein</fullName>
    </submittedName>
</protein>
<evidence type="ECO:0000256" key="1">
    <source>
        <dbReference type="PROSITE-ProRule" id="PRU00023"/>
    </source>
</evidence>
<name>A0A8H4QEH1_9AGAR</name>
<dbReference type="PROSITE" id="PS50297">
    <property type="entry name" value="ANK_REP_REGION"/>
    <property type="match status" value="1"/>
</dbReference>
<accession>A0A8H4QEH1</accession>
<dbReference type="InterPro" id="IPR043504">
    <property type="entry name" value="Peptidase_S1_PA_chymotrypsin"/>
</dbReference>
<dbReference type="InterPro" id="IPR009003">
    <property type="entry name" value="Peptidase_S1_PA"/>
</dbReference>
<dbReference type="Proteomes" id="UP000521872">
    <property type="component" value="Unassembled WGS sequence"/>
</dbReference>
<dbReference type="InterPro" id="IPR036770">
    <property type="entry name" value="Ankyrin_rpt-contain_sf"/>
</dbReference>